<accession>A0A0Q3JYG8</accession>
<dbReference type="Gene3D" id="3.30.710.10">
    <property type="entry name" value="Potassium Channel Kv1.1, Chain A"/>
    <property type="match status" value="1"/>
</dbReference>
<organism evidence="4">
    <name type="scientific">Brachypodium distachyon</name>
    <name type="common">Purple false brome</name>
    <name type="synonym">Trachynia distachya</name>
    <dbReference type="NCBI Taxonomy" id="15368"/>
    <lineage>
        <taxon>Eukaryota</taxon>
        <taxon>Viridiplantae</taxon>
        <taxon>Streptophyta</taxon>
        <taxon>Embryophyta</taxon>
        <taxon>Tracheophyta</taxon>
        <taxon>Spermatophyta</taxon>
        <taxon>Magnoliopsida</taxon>
        <taxon>Liliopsida</taxon>
        <taxon>Poales</taxon>
        <taxon>Poaceae</taxon>
        <taxon>BOP clade</taxon>
        <taxon>Pooideae</taxon>
        <taxon>Stipodae</taxon>
        <taxon>Brachypodieae</taxon>
        <taxon>Brachypodium</taxon>
    </lineage>
</organism>
<dbReference type="EnsemblPlants" id="KQK17060">
    <property type="protein sequence ID" value="KQK17060"/>
    <property type="gene ID" value="BRADI_1g32265v3"/>
</dbReference>
<dbReference type="Gene3D" id="2.60.210.10">
    <property type="entry name" value="Apoptosis, Tumor Necrosis Factor Receptor Associated Protein 2, Chain A"/>
    <property type="match status" value="1"/>
</dbReference>
<evidence type="ECO:0000313" key="4">
    <source>
        <dbReference type="EMBL" id="KQK17060.1"/>
    </source>
</evidence>
<reference evidence="4" key="2">
    <citation type="submission" date="2017-06" db="EMBL/GenBank/DDBJ databases">
        <title>WGS assembly of Brachypodium distachyon.</title>
        <authorList>
            <consortium name="The International Brachypodium Initiative"/>
            <person name="Lucas S."/>
            <person name="Harmon-Smith M."/>
            <person name="Lail K."/>
            <person name="Tice H."/>
            <person name="Grimwood J."/>
            <person name="Bruce D."/>
            <person name="Barry K."/>
            <person name="Shu S."/>
            <person name="Lindquist E."/>
            <person name="Wang M."/>
            <person name="Pitluck S."/>
            <person name="Vogel J.P."/>
            <person name="Garvin D.F."/>
            <person name="Mockler T.C."/>
            <person name="Schmutz J."/>
            <person name="Rokhsar D."/>
            <person name="Bevan M.W."/>
        </authorList>
    </citation>
    <scope>NUCLEOTIDE SEQUENCE</scope>
    <source>
        <strain evidence="4">Bd21</strain>
    </source>
</reference>
<comment type="pathway">
    <text evidence="1">Protein modification; protein ubiquitination.</text>
</comment>
<dbReference type="SMART" id="SM00225">
    <property type="entry name" value="BTB"/>
    <property type="match status" value="1"/>
</dbReference>
<dbReference type="Proteomes" id="UP000008810">
    <property type="component" value="Chromosome 1"/>
</dbReference>
<dbReference type="InParanoid" id="A0A0Q3JYG8"/>
<dbReference type="InterPro" id="IPR011333">
    <property type="entry name" value="SKP1/BTB/POZ_sf"/>
</dbReference>
<dbReference type="SUPFAM" id="SSF54695">
    <property type="entry name" value="POZ domain"/>
    <property type="match status" value="1"/>
</dbReference>
<dbReference type="FunCoup" id="A0A0Q3JYG8">
    <property type="interactions" value="494"/>
</dbReference>
<dbReference type="PROSITE" id="PS50097">
    <property type="entry name" value="BTB"/>
    <property type="match status" value="1"/>
</dbReference>
<dbReference type="InterPro" id="IPR008974">
    <property type="entry name" value="TRAF-like"/>
</dbReference>
<dbReference type="InterPro" id="IPR000210">
    <property type="entry name" value="BTB/POZ_dom"/>
</dbReference>
<dbReference type="Pfam" id="PF24570">
    <property type="entry name" value="BACK_BPM_SPOP"/>
    <property type="match status" value="1"/>
</dbReference>
<evidence type="ECO:0000259" key="3">
    <source>
        <dbReference type="PROSITE" id="PS50097"/>
    </source>
</evidence>
<dbReference type="PANTHER" id="PTHR26379">
    <property type="entry name" value="BTB/POZ AND MATH DOMAIN-CONTAINING PROTEIN 1"/>
    <property type="match status" value="1"/>
</dbReference>
<reference evidence="5" key="3">
    <citation type="submission" date="2018-08" db="UniProtKB">
        <authorList>
            <consortium name="EnsemblPlants"/>
        </authorList>
    </citation>
    <scope>IDENTIFICATION</scope>
    <source>
        <strain evidence="5">cv. Bd21</strain>
    </source>
</reference>
<comment type="similarity">
    <text evidence="2">Belongs to the Tdpoz family.</text>
</comment>
<dbReference type="CDD" id="cd18280">
    <property type="entry name" value="BTB_POZ_BPM_plant"/>
    <property type="match status" value="1"/>
</dbReference>
<evidence type="ECO:0000256" key="1">
    <source>
        <dbReference type="ARBA" id="ARBA00004906"/>
    </source>
</evidence>
<dbReference type="AlphaFoldDB" id="A0A0Q3JYG8"/>
<dbReference type="OrthoDB" id="6359816at2759"/>
<dbReference type="Pfam" id="PF00651">
    <property type="entry name" value="BTB"/>
    <property type="match status" value="1"/>
</dbReference>
<dbReference type="InterPro" id="IPR056423">
    <property type="entry name" value="BACK_BPM_SPOP"/>
</dbReference>
<dbReference type="GO" id="GO:0016567">
    <property type="term" value="P:protein ubiquitination"/>
    <property type="evidence" value="ECO:0007669"/>
    <property type="project" value="InterPro"/>
</dbReference>
<proteinExistence type="inferred from homology"/>
<evidence type="ECO:0000313" key="6">
    <source>
        <dbReference type="Proteomes" id="UP000008810"/>
    </source>
</evidence>
<keyword evidence="6" id="KW-1185">Reference proteome</keyword>
<protein>
    <recommendedName>
        <fullName evidence="3">BTB domain-containing protein</fullName>
    </recommendedName>
</protein>
<evidence type="ECO:0000256" key="2">
    <source>
        <dbReference type="ARBA" id="ARBA00010846"/>
    </source>
</evidence>
<dbReference type="Gene3D" id="1.25.40.420">
    <property type="match status" value="1"/>
</dbReference>
<dbReference type="PANTHER" id="PTHR26379:SF489">
    <property type="entry name" value="BTB DOMAIN-CONTAINING PROTEIN"/>
    <property type="match status" value="1"/>
</dbReference>
<dbReference type="EMBL" id="CM000880">
    <property type="protein sequence ID" value="KQK17060.1"/>
    <property type="molecule type" value="Genomic_DNA"/>
</dbReference>
<evidence type="ECO:0000313" key="5">
    <source>
        <dbReference type="EnsemblPlants" id="KQK17060"/>
    </source>
</evidence>
<dbReference type="Gramene" id="KQK17060">
    <property type="protein sequence ID" value="KQK17060"/>
    <property type="gene ID" value="BRADI_1g32265v3"/>
</dbReference>
<dbReference type="InterPro" id="IPR002083">
    <property type="entry name" value="MATH/TRAF_dom"/>
</dbReference>
<feature type="domain" description="BTB" evidence="3">
    <location>
        <begin position="210"/>
        <end position="273"/>
    </location>
</feature>
<gene>
    <name evidence="4" type="ORF">BRADI_1g32265v3</name>
</gene>
<dbReference type="InterPro" id="IPR045005">
    <property type="entry name" value="BPM1-6"/>
</dbReference>
<dbReference type="SUPFAM" id="SSF49599">
    <property type="entry name" value="TRAF domain-like"/>
    <property type="match status" value="1"/>
</dbReference>
<sequence length="379" mass="41631">MTNNSSTNLTRAARLVRVLKIEGYSASTTVYKATKTRGMSSDGCIKSRWSVDGYGWEINLYPATFVFSPVPVDQETLFQKPGSRRPGSVRELMYPTYTSKWLALQLVFLGELTTSNANVRASLAYRLVDPAGVLQPSGEKSVSHIYGRHLRGGSSDAVVLVETRDLAESGYLRDDCLAVECAVTVKEVIPLPSTNLHQHFGELLEKETGADITFLVSGESFSAHKLILGARSPVFMAEFFGNMKEKNSRRVEIEDMEAPVFKALLHYIYTDRVPELYQNLDATMGQQLLAAADRYGLDRLKLLCEIKLSGGITVDTAGATLALAEQHNCALLKAKCMEFIVSTPAILDAVLATEGYKHLEASCPLVLPDLLKSARGRNN</sequence>
<dbReference type="CDD" id="cd00121">
    <property type="entry name" value="MATH"/>
    <property type="match status" value="1"/>
</dbReference>
<reference evidence="4 5" key="1">
    <citation type="journal article" date="2010" name="Nature">
        <title>Genome sequencing and analysis of the model grass Brachypodium distachyon.</title>
        <authorList>
            <consortium name="International Brachypodium Initiative"/>
        </authorList>
    </citation>
    <scope>NUCLEOTIDE SEQUENCE [LARGE SCALE GENOMIC DNA]</scope>
    <source>
        <strain evidence="4 5">Bd21</strain>
    </source>
</reference>
<dbReference type="FunFam" id="3.30.710.10:FF:000159">
    <property type="entry name" value="Speckle-type POZ protein B"/>
    <property type="match status" value="1"/>
</dbReference>
<name>A0A0Q3JYG8_BRADI</name>